<feature type="compositionally biased region" description="Polar residues" evidence="8">
    <location>
        <begin position="402"/>
        <end position="421"/>
    </location>
</feature>
<comment type="caution">
    <text evidence="10">The sequence shown here is derived from an EMBL/GenBank/DDBJ whole genome shotgun (WGS) entry which is preliminary data.</text>
</comment>
<feature type="compositionally biased region" description="Basic and acidic residues" evidence="8">
    <location>
        <begin position="1407"/>
        <end position="1418"/>
    </location>
</feature>
<feature type="region of interest" description="Disordered" evidence="8">
    <location>
        <begin position="314"/>
        <end position="448"/>
    </location>
</feature>
<name>A0A2A2LVS2_9BILA</name>
<evidence type="ECO:0000313" key="10">
    <source>
        <dbReference type="EMBL" id="PAV90077.1"/>
    </source>
</evidence>
<evidence type="ECO:0008006" key="12">
    <source>
        <dbReference type="Google" id="ProtNLM"/>
    </source>
</evidence>
<reference evidence="10 11" key="1">
    <citation type="journal article" date="2017" name="Curr. Biol.">
        <title>Genome architecture and evolution of a unichromosomal asexual nematode.</title>
        <authorList>
            <person name="Fradin H."/>
            <person name="Zegar C."/>
            <person name="Gutwein M."/>
            <person name="Lucas J."/>
            <person name="Kovtun M."/>
            <person name="Corcoran D."/>
            <person name="Baugh L.R."/>
            <person name="Kiontke K."/>
            <person name="Gunsalus K."/>
            <person name="Fitch D.H."/>
            <person name="Piano F."/>
        </authorList>
    </citation>
    <scope>NUCLEOTIDE SEQUENCE [LARGE SCALE GENOMIC DNA]</scope>
    <source>
        <strain evidence="10">PF1309</strain>
    </source>
</reference>
<feature type="disulfide bond" evidence="7">
    <location>
        <begin position="46"/>
        <end position="64"/>
    </location>
</feature>
<evidence type="ECO:0000313" key="11">
    <source>
        <dbReference type="Proteomes" id="UP000218231"/>
    </source>
</evidence>
<dbReference type="EMBL" id="LIAE01006406">
    <property type="protein sequence ID" value="PAV90077.1"/>
    <property type="molecule type" value="Genomic_DNA"/>
</dbReference>
<feature type="region of interest" description="Disordered" evidence="8">
    <location>
        <begin position="1763"/>
        <end position="1786"/>
    </location>
</feature>
<feature type="region of interest" description="Disordered" evidence="8">
    <location>
        <begin position="1590"/>
        <end position="1612"/>
    </location>
</feature>
<feature type="compositionally biased region" description="Polar residues" evidence="8">
    <location>
        <begin position="617"/>
        <end position="626"/>
    </location>
</feature>
<feature type="chain" id="PRO_5012945984" description="EGF-like domain-containing protein" evidence="9">
    <location>
        <begin position="23"/>
        <end position="1786"/>
    </location>
</feature>
<keyword evidence="9" id="KW-0732">Signal</keyword>
<feature type="region of interest" description="Disordered" evidence="8">
    <location>
        <begin position="1201"/>
        <end position="1222"/>
    </location>
</feature>
<dbReference type="SMART" id="SM00192">
    <property type="entry name" value="LDLa"/>
    <property type="match status" value="2"/>
</dbReference>
<comment type="subcellular location">
    <subcellularLocation>
        <location evidence="1">Membrane</location>
        <topology evidence="1">Single-pass membrane protein</topology>
    </subcellularLocation>
</comment>
<evidence type="ECO:0000256" key="9">
    <source>
        <dbReference type="SAM" id="SignalP"/>
    </source>
</evidence>
<evidence type="ECO:0000256" key="5">
    <source>
        <dbReference type="ARBA" id="ARBA00023136"/>
    </source>
</evidence>
<dbReference type="GO" id="GO:0005886">
    <property type="term" value="C:plasma membrane"/>
    <property type="evidence" value="ECO:0007669"/>
    <property type="project" value="TreeGrafter"/>
</dbReference>
<evidence type="ECO:0000256" key="1">
    <source>
        <dbReference type="ARBA" id="ARBA00004167"/>
    </source>
</evidence>
<feature type="compositionally biased region" description="Basic and acidic residues" evidence="8">
    <location>
        <begin position="1673"/>
        <end position="1684"/>
    </location>
</feature>
<feature type="region of interest" description="Disordered" evidence="8">
    <location>
        <begin position="263"/>
        <end position="284"/>
    </location>
</feature>
<accession>A0A2A2LVS2</accession>
<feature type="region of interest" description="Disordered" evidence="8">
    <location>
        <begin position="1237"/>
        <end position="1261"/>
    </location>
</feature>
<organism evidence="10 11">
    <name type="scientific">Diploscapter pachys</name>
    <dbReference type="NCBI Taxonomy" id="2018661"/>
    <lineage>
        <taxon>Eukaryota</taxon>
        <taxon>Metazoa</taxon>
        <taxon>Ecdysozoa</taxon>
        <taxon>Nematoda</taxon>
        <taxon>Chromadorea</taxon>
        <taxon>Rhabditida</taxon>
        <taxon>Rhabditina</taxon>
        <taxon>Rhabditomorpha</taxon>
        <taxon>Rhabditoidea</taxon>
        <taxon>Rhabditidae</taxon>
        <taxon>Diploscapter</taxon>
    </lineage>
</organism>
<protein>
    <recommendedName>
        <fullName evidence="12">EGF-like domain-containing protein</fullName>
    </recommendedName>
</protein>
<comment type="caution">
    <text evidence="7">Lacks conserved residue(s) required for the propagation of feature annotation.</text>
</comment>
<dbReference type="PRINTS" id="PR00261">
    <property type="entry name" value="LDLRECEPTOR"/>
</dbReference>
<dbReference type="Gene3D" id="4.10.400.10">
    <property type="entry name" value="Low-density Lipoprotein Receptor"/>
    <property type="match status" value="2"/>
</dbReference>
<evidence type="ECO:0000256" key="2">
    <source>
        <dbReference type="ARBA" id="ARBA00022692"/>
    </source>
</evidence>
<evidence type="ECO:0000256" key="4">
    <source>
        <dbReference type="ARBA" id="ARBA00022989"/>
    </source>
</evidence>
<dbReference type="Proteomes" id="UP000218231">
    <property type="component" value="Unassembled WGS sequence"/>
</dbReference>
<feature type="compositionally biased region" description="Polar residues" evidence="8">
    <location>
        <begin position="272"/>
        <end position="283"/>
    </location>
</feature>
<dbReference type="InterPro" id="IPR036055">
    <property type="entry name" value="LDL_receptor-like_sf"/>
</dbReference>
<evidence type="ECO:0000256" key="6">
    <source>
        <dbReference type="ARBA" id="ARBA00023157"/>
    </source>
</evidence>
<sequence length="1786" mass="194203">MFGLFAALLLFTFGGHRLLVQGQQYTSINALKLRLPGRCKEGDFDCGESQCVPVARFHDGKPDCRNGADEACLLGQVKCGPYCVNPPDSLSCLLHPYCDSTNRAPQFCSRSKEKLCAEPLSFPCKGYGECVMWKWLLDGKKDCIDESDEGKLIFIKLTPYISYVSALEASFRCYYNSTGQLAGESLPPLSYPSFPSISIQPALPQSPLTSQSVPATPCIFCPPPSIPNPFPPNRPRFPVPRPQSVYPAPVPILPIPMPVPYSTSSPNPYPSGINQPQRQTTPKNPFATLLPYGTGSTIKSESESNYAIFTIQTGPTPNLPSKQGLVPIDSHPHSTTDNRISSFPEDEGEEEQSSSSYGNGGSAQEGGGFFPETTQSVSSSKEDFHVTSSASSSYSPYIVVPNESSEPPANVIPIQTTSGSHETGGGKWETTDRANEGDKGKGQSTSGYSFPNKETIVVVDKIGSTSSSSSAQEWEYGSGTLSHQSTVAPSAFPPFIPSIQPTILLPPSIHLQSTVVPAMFPTTTNPFDLPFPLSTPSHGNVVFIQPDKNGQFPNAPIGVTPIMPVVGVQSHSTYPPASAQTVPGQEQAIPTLSPFNPVTQSPAESPYTVIQVLPGSGSKQTAQTATPIGPVTKTPSQATPSPGKGDEQGQGQGSVTVSVSTINGQGEVQMNKTTEGQEGALPVVPAGTQTNGTAAAGNATSSEGGNKLNACMFSLLEKARRRNPKAECDCPPGQIRMGMQCRVSKISTIAVNLEKVCGEDVKSPIDKQFLVIDKVREAFPFPACVRSIEKNRLLVNVLCDSCELEEFQRKIDGKTNDFVIARTEAANSEVCSKAELSGCHEYADCHVDSSGLRYDCKCPTGTNDTSIEGSGRTCQGDPYQSTCVLIFGICLLTWMVILLGALFLLILFLSLCCRFCECCCCYNLFRARSLANKNVDIRKEMETSHIASLFADSLKKSATGASAMGSGLVLAEVQKQKKNKISKTPEMSQVLEIDSTQDTMAPSLDSRQSPQIYMGPNPMQLAGALRKQLSSTAILDRGETGSLPGTTQVDTPILDRVNGNGFVCGTGPPPLVSSDSAPTFPNLRLPSAPDTSRADALSQLSQDTKTIGSTVQEDVHDEDLSSARSLNAPPTIWDTYKVLGTQYTGKPNQEGEKTPDSLEALIEERFPIPEPIASEDSVQQPRVNNNIPLPLEAVVSAADLVGGNDDSKTGEQVQSTTSRSDVRSARLAEMLGVTTIDSTTPSTSAETTTHQDTSNEIPSTSGLDLAGLEEQMQGVTVPKETVEEEKQIPKGDTEILEEMARRRIELPLSPIASLIEKPITAALEAALASLQESEEKKKKEAEESAEKTMRRTSSESRKSTGRDKKKYKISHNQNTPSVSQSEEESAESNKQSKTRPAIFVPQKGRMSSRESSRFDATGRLKGKFKTSSTEESDPEVSFAQRLYEKSLAKLPQFAKPLMMGKMGKERPSYKQRHKRKSRIVRTLSSISEKSNELAAAEAALQEHDPMDAIMSCPSTTRLSYDWKDWKGATPKRKMADEIPQDWHSRYRFVSSPEIMDVTKRKSVERVDRGTLPSFAIDPINIDKAGRKKKHHGKSIEAEECSQGPSTSRHALGHRPSIIKRETSETSISRGEGPVYTRRTMTSRSEVHRRRHVPVKFHSVEYQPEDDSPEENLYDDRPPWDNRPFRESAEKDLAWETSLPPIAKPAQSILVNKSTQSACSSPRLYRKLRRSGSHFSLRSFNSQGSFRSGGGLSAHSHIVTPYFDSVRDSSKPPKENLWWARKSPQPS</sequence>
<feature type="compositionally biased region" description="Polar residues" evidence="8">
    <location>
        <begin position="1250"/>
        <end position="1261"/>
    </location>
</feature>
<feature type="compositionally biased region" description="Low complexity" evidence="8">
    <location>
        <begin position="1238"/>
        <end position="1248"/>
    </location>
</feature>
<dbReference type="SUPFAM" id="SSF57424">
    <property type="entry name" value="LDL receptor-like module"/>
    <property type="match status" value="2"/>
</dbReference>
<feature type="compositionally biased region" description="Gly residues" evidence="8">
    <location>
        <begin position="358"/>
        <end position="369"/>
    </location>
</feature>
<dbReference type="GO" id="GO:0016192">
    <property type="term" value="P:vesicle-mediated transport"/>
    <property type="evidence" value="ECO:0007669"/>
    <property type="project" value="UniProtKB-ARBA"/>
</dbReference>
<feature type="compositionally biased region" description="Basic and acidic residues" evidence="8">
    <location>
        <begin position="429"/>
        <end position="441"/>
    </location>
</feature>
<dbReference type="InterPro" id="IPR050685">
    <property type="entry name" value="LDLR"/>
</dbReference>
<feature type="compositionally biased region" description="Acidic residues" evidence="8">
    <location>
        <begin position="1662"/>
        <end position="1672"/>
    </location>
</feature>
<proteinExistence type="predicted"/>
<dbReference type="PANTHER" id="PTHR24270">
    <property type="entry name" value="LOW-DENSITY LIPOPROTEIN RECEPTOR-RELATED"/>
    <property type="match status" value="1"/>
</dbReference>
<dbReference type="STRING" id="2018661.A0A2A2LVS2"/>
<dbReference type="InterPro" id="IPR002172">
    <property type="entry name" value="LDrepeatLR_classA_rpt"/>
</dbReference>
<keyword evidence="3" id="KW-0677">Repeat</keyword>
<evidence type="ECO:0000256" key="3">
    <source>
        <dbReference type="ARBA" id="ARBA00022737"/>
    </source>
</evidence>
<dbReference type="CDD" id="cd00112">
    <property type="entry name" value="LDLa"/>
    <property type="match status" value="2"/>
</dbReference>
<feature type="signal peptide" evidence="9">
    <location>
        <begin position="1"/>
        <end position="22"/>
    </location>
</feature>
<feature type="region of interest" description="Disordered" evidence="8">
    <location>
        <begin position="1639"/>
        <end position="1684"/>
    </location>
</feature>
<keyword evidence="5" id="KW-0472">Membrane</keyword>
<feature type="disulfide bond" evidence="7">
    <location>
        <begin position="39"/>
        <end position="51"/>
    </location>
</feature>
<evidence type="ECO:0000256" key="7">
    <source>
        <dbReference type="PROSITE-ProRule" id="PRU00124"/>
    </source>
</evidence>
<feature type="compositionally biased region" description="Basic and acidic residues" evidence="8">
    <location>
        <begin position="1764"/>
        <end position="1773"/>
    </location>
</feature>
<keyword evidence="2" id="KW-0812">Transmembrane</keyword>
<feature type="region of interest" description="Disordered" evidence="8">
    <location>
        <begin position="615"/>
        <end position="655"/>
    </location>
</feature>
<dbReference type="OrthoDB" id="6514358at2759"/>
<keyword evidence="4" id="KW-1133">Transmembrane helix</keyword>
<evidence type="ECO:0000256" key="8">
    <source>
        <dbReference type="SAM" id="MobiDB-lite"/>
    </source>
</evidence>
<keyword evidence="6 7" id="KW-1015">Disulfide bond</keyword>
<feature type="region of interest" description="Disordered" evidence="8">
    <location>
        <begin position="1331"/>
        <end position="1432"/>
    </location>
</feature>
<dbReference type="PROSITE" id="PS50068">
    <property type="entry name" value="LDLRA_2"/>
    <property type="match status" value="2"/>
</dbReference>
<feature type="compositionally biased region" description="Basic and acidic residues" evidence="8">
    <location>
        <begin position="1333"/>
        <end position="1362"/>
    </location>
</feature>
<keyword evidence="11" id="KW-1185">Reference proteome</keyword>
<feature type="compositionally biased region" description="Polar residues" evidence="8">
    <location>
        <begin position="1210"/>
        <end position="1219"/>
    </location>
</feature>
<gene>
    <name evidence="10" type="ORF">WR25_14889</name>
</gene>